<dbReference type="EC" id="1.11.1.7" evidence="2"/>
<dbReference type="InterPro" id="IPR010255">
    <property type="entry name" value="Haem_peroxidase_sf"/>
</dbReference>
<evidence type="ECO:0000256" key="1">
    <source>
        <dbReference type="ARBA" id="ARBA00000189"/>
    </source>
</evidence>
<dbReference type="PRINTS" id="PR00457">
    <property type="entry name" value="ANPEROXIDASE"/>
</dbReference>
<evidence type="ECO:0000256" key="8">
    <source>
        <dbReference type="SAM" id="MobiDB-lite"/>
    </source>
</evidence>
<dbReference type="Pfam" id="PF03098">
    <property type="entry name" value="An_peroxidase"/>
    <property type="match status" value="5"/>
</dbReference>
<comment type="catalytic activity">
    <reaction evidence="1">
        <text>2 a phenolic donor + H2O2 = 2 a phenolic radical donor + 2 H2O</text>
        <dbReference type="Rhea" id="RHEA:56136"/>
        <dbReference type="ChEBI" id="CHEBI:15377"/>
        <dbReference type="ChEBI" id="CHEBI:16240"/>
        <dbReference type="ChEBI" id="CHEBI:139520"/>
        <dbReference type="ChEBI" id="CHEBI:139521"/>
        <dbReference type="EC" id="1.11.1.7"/>
    </reaction>
</comment>
<evidence type="ECO:0000313" key="10">
    <source>
        <dbReference type="Proteomes" id="UP001162162"/>
    </source>
</evidence>
<evidence type="ECO:0000313" key="9">
    <source>
        <dbReference type="EMBL" id="KAJ8944427.1"/>
    </source>
</evidence>
<evidence type="ECO:0000256" key="7">
    <source>
        <dbReference type="PIRSR" id="PIRSR619791-2"/>
    </source>
</evidence>
<evidence type="ECO:0000256" key="3">
    <source>
        <dbReference type="ARBA" id="ARBA00022559"/>
    </source>
</evidence>
<proteinExistence type="predicted"/>
<keyword evidence="5" id="KW-0732">Signal</keyword>
<feature type="region of interest" description="Disordered" evidence="8">
    <location>
        <begin position="205"/>
        <end position="227"/>
    </location>
</feature>
<keyword evidence="4 7" id="KW-0479">Metal-binding</keyword>
<keyword evidence="3" id="KW-0560">Oxidoreductase</keyword>
<dbReference type="InterPro" id="IPR019791">
    <property type="entry name" value="Haem_peroxidase_animal"/>
</dbReference>
<protein>
    <recommendedName>
        <fullName evidence="2">peroxidase</fullName>
        <ecNumber evidence="2">1.11.1.7</ecNumber>
    </recommendedName>
</protein>
<keyword evidence="6" id="KW-1015">Disulfide bond</keyword>
<evidence type="ECO:0000256" key="6">
    <source>
        <dbReference type="ARBA" id="ARBA00023157"/>
    </source>
</evidence>
<evidence type="ECO:0000256" key="2">
    <source>
        <dbReference type="ARBA" id="ARBA00012313"/>
    </source>
</evidence>
<dbReference type="CDD" id="cd09823">
    <property type="entry name" value="peroxinectin_like"/>
    <property type="match status" value="1"/>
</dbReference>
<dbReference type="Proteomes" id="UP001162162">
    <property type="component" value="Unassembled WGS sequence"/>
</dbReference>
<comment type="caution">
    <text evidence="9">The sequence shown here is derived from an EMBL/GenBank/DDBJ whole genome shotgun (WGS) entry which is preliminary data.</text>
</comment>
<dbReference type="EMBL" id="JAPWTK010000253">
    <property type="protein sequence ID" value="KAJ8944427.1"/>
    <property type="molecule type" value="Genomic_DNA"/>
</dbReference>
<feature type="binding site" description="axial binding residue" evidence="7">
    <location>
        <position position="1109"/>
    </location>
    <ligand>
        <name>heme b</name>
        <dbReference type="ChEBI" id="CHEBI:60344"/>
    </ligand>
    <ligandPart>
        <name>Fe</name>
        <dbReference type="ChEBI" id="CHEBI:18248"/>
    </ligandPart>
</feature>
<dbReference type="SUPFAM" id="SSF48113">
    <property type="entry name" value="Heme-dependent peroxidases"/>
    <property type="match status" value="2"/>
</dbReference>
<dbReference type="GO" id="GO:0005576">
    <property type="term" value="C:extracellular region"/>
    <property type="evidence" value="ECO:0007669"/>
    <property type="project" value="UniProtKB-SubCell"/>
</dbReference>
<dbReference type="Gene3D" id="1.10.640.10">
    <property type="entry name" value="Haem peroxidase domain superfamily, animal type"/>
    <property type="match status" value="2"/>
</dbReference>
<dbReference type="GO" id="GO:0020037">
    <property type="term" value="F:heme binding"/>
    <property type="evidence" value="ECO:0007669"/>
    <property type="project" value="InterPro"/>
</dbReference>
<dbReference type="PROSITE" id="PS50292">
    <property type="entry name" value="PEROXIDASE_3"/>
    <property type="match status" value="2"/>
</dbReference>
<keyword evidence="7" id="KW-0408">Iron</keyword>
<dbReference type="PANTHER" id="PTHR11475">
    <property type="entry name" value="OXIDASE/PEROXIDASE"/>
    <property type="match status" value="1"/>
</dbReference>
<evidence type="ECO:0000256" key="5">
    <source>
        <dbReference type="ARBA" id="ARBA00022729"/>
    </source>
</evidence>
<keyword evidence="3" id="KW-0575">Peroxidase</keyword>
<sequence length="1430" mass="160447">MSRSAMLPNSKRKTWKTTKASSLVYEHEKSCQEHELTICAALLLVSLSDADSGVHQDDYNTTAYTRTLPDDIRPIVRRALRFEHEAAHPTGRRQTCTSDERTPCPPMKFRGQRESATTYGTRSGAPGGALPQDAAPDYADAYFQDIIVTIPRISKRMGLATRAPGPPGVTDNKTNNVFMISDPKNPPNNHFRLVLGRIRGKTSGMGLVTRVPGPQVHRGISQPRTSADSLISPLDAASLLQNDPPKNHESVTALLGAWSELLLHDLAGTGNLNTKGCCSEETKDDVECYGMVGRGQCKEYMRTLPSMDMHACEFAVRNQMNLATSYLDASAIYGSTDQQVEKLRTYDAGLVNVSACVLCQKNALYSAILREHNRVAISLAQINRHWPDETVFLESKRIVTAEIQHITYNEYLPIVLGEETIVRSELELKTHGRFSKYSSAQRAGVYNEVAMSALPALLSMLPSSFMNETVETFAEMVDVLITTPAQSPSFHISVPLRKDWDTAALFIHMGRDHGIPSYPQYVQYCKNITFDHPLTFEALKNVSGIKPEYIRALKYMHANPHEVDLLVGALLEDPLPGAVVGSTFNCLLKQQFELLKRTDRFWYENDLPPSSLTTEQLKEIKKVTLAGLLCANTDDLDSVPPKAFVQEDTYLNARISCDQHPLPQMSEWLVMDHMADLSEDMLMDALAKAEHELMQRRKLEYNRWSSVGGINPKSPQGTAASFSKANKNALKLANTSLLFEFASNEIMNSLVRRRRKRQLLDNDADVVISLFRDEISDGLQHVDLGTAVTPDTFEIQLQCIDSGPCDPNYPFRSYTGYCNNLKHPYWGNSLTTFTRLLPSVYDDGISKPRIVGVTGSLLPNPRVISRLIHPDISNLHTRYTLMLMQYAQFLDHDLTMTPIHKGFHESIPDCRRCDSARTVHPECNPSLPGQQRLGPRDQVNQNTAFLDGSQIYGENHCILRDLKGQQGKMNITTHPVRGKDLLPRSDKHPECKSASGYCFIAGDGRASEQPALTVIHTIFLREHNRISDGLRRVNPHWDEDKLFETARKIVIAENQHLTYNEFLPRILGWNAMNLYGLKLQSQGYYKQYDATCNPAIINEFACASFRFGHSLLRPHIPRLSTDYQIVDPPILLRDGFFKTDIMMRENMIDEIARVTNHLFEDKKIPFSGIDLVGLNIQRARDHGVPSYNNFRALCNLKRATSFDDLAREIPPEVIARLKTIYASVDDIDLRLRKCDRFWYENEDPIVRFTEQQLAEIRKVTLAKITCNNLDVVGDMQRAAFDLPSTFLESQGAVPGCIIGSRHVQVGESAFPTPCTSCVCTAEGGSCASLRVTDCRQLLREWSRDAILRDEVCTAQCGFLLQGAVSSSSTLNTDLNPPPLRNTRAHQAKGHRFPHHHVRNVGRFQVPGPVGLHNEVRVNLQPSLGLCQRSQ</sequence>
<organism evidence="9 10">
    <name type="scientific">Aromia moschata</name>
    <dbReference type="NCBI Taxonomy" id="1265417"/>
    <lineage>
        <taxon>Eukaryota</taxon>
        <taxon>Metazoa</taxon>
        <taxon>Ecdysozoa</taxon>
        <taxon>Arthropoda</taxon>
        <taxon>Hexapoda</taxon>
        <taxon>Insecta</taxon>
        <taxon>Pterygota</taxon>
        <taxon>Neoptera</taxon>
        <taxon>Endopterygota</taxon>
        <taxon>Coleoptera</taxon>
        <taxon>Polyphaga</taxon>
        <taxon>Cucujiformia</taxon>
        <taxon>Chrysomeloidea</taxon>
        <taxon>Cerambycidae</taxon>
        <taxon>Cerambycinae</taxon>
        <taxon>Callichromatini</taxon>
        <taxon>Aromia</taxon>
    </lineage>
</organism>
<gene>
    <name evidence="9" type="ORF">NQ318_002123</name>
</gene>
<dbReference type="InterPro" id="IPR037120">
    <property type="entry name" value="Haem_peroxidase_sf_animal"/>
</dbReference>
<accession>A0AAV8Y084</accession>
<keyword evidence="7" id="KW-0349">Heme</keyword>
<evidence type="ECO:0000256" key="4">
    <source>
        <dbReference type="ARBA" id="ARBA00022723"/>
    </source>
</evidence>
<dbReference type="GO" id="GO:0046872">
    <property type="term" value="F:metal ion binding"/>
    <property type="evidence" value="ECO:0007669"/>
    <property type="project" value="UniProtKB-KW"/>
</dbReference>
<feature type="region of interest" description="Disordered" evidence="8">
    <location>
        <begin position="87"/>
        <end position="128"/>
    </location>
</feature>
<name>A0AAV8Y084_9CUCU</name>
<keyword evidence="10" id="KW-1185">Reference proteome</keyword>
<dbReference type="GO" id="GO:0140825">
    <property type="term" value="F:lactoperoxidase activity"/>
    <property type="evidence" value="ECO:0007669"/>
    <property type="project" value="UniProtKB-EC"/>
</dbReference>
<dbReference type="PANTHER" id="PTHR11475:SF134">
    <property type="entry name" value="LD42267P"/>
    <property type="match status" value="1"/>
</dbReference>
<dbReference type="FunFam" id="1.10.640.10:FF:000007">
    <property type="entry name" value="Peroxidase mlt-7"/>
    <property type="match status" value="1"/>
</dbReference>
<reference evidence="9" key="1">
    <citation type="journal article" date="2023" name="Insect Mol. Biol.">
        <title>Genome sequencing provides insights into the evolution of gene families encoding plant cell wall-degrading enzymes in longhorned beetles.</title>
        <authorList>
            <person name="Shin N.R."/>
            <person name="Okamura Y."/>
            <person name="Kirsch R."/>
            <person name="Pauchet Y."/>
        </authorList>
    </citation>
    <scope>NUCLEOTIDE SEQUENCE</scope>
    <source>
        <strain evidence="9">AMC_N1</strain>
    </source>
</reference>
<dbReference type="GO" id="GO:0006979">
    <property type="term" value="P:response to oxidative stress"/>
    <property type="evidence" value="ECO:0007669"/>
    <property type="project" value="InterPro"/>
</dbReference>